<protein>
    <submittedName>
        <fullName evidence="1">Os08g0120301 protein</fullName>
    </submittedName>
</protein>
<keyword evidence="2" id="KW-1185">Reference proteome</keyword>
<dbReference type="InParanoid" id="A0A0P0XBB3"/>
<evidence type="ECO:0000313" key="1">
    <source>
        <dbReference type="EMBL" id="BAT03590.1"/>
    </source>
</evidence>
<organism evidence="1 2">
    <name type="scientific">Oryza sativa subsp. japonica</name>
    <name type="common">Rice</name>
    <dbReference type="NCBI Taxonomy" id="39947"/>
    <lineage>
        <taxon>Eukaryota</taxon>
        <taxon>Viridiplantae</taxon>
        <taxon>Streptophyta</taxon>
        <taxon>Embryophyta</taxon>
        <taxon>Tracheophyta</taxon>
        <taxon>Spermatophyta</taxon>
        <taxon>Magnoliopsida</taxon>
        <taxon>Liliopsida</taxon>
        <taxon>Poales</taxon>
        <taxon>Poaceae</taxon>
        <taxon>BOP clade</taxon>
        <taxon>Oryzoideae</taxon>
        <taxon>Oryzeae</taxon>
        <taxon>Oryzinae</taxon>
        <taxon>Oryza</taxon>
        <taxon>Oryza sativa</taxon>
    </lineage>
</organism>
<name>A0A0P0XBB3_ORYSJ</name>
<dbReference type="AlphaFoldDB" id="A0A0P0XBB3"/>
<gene>
    <name evidence="1" type="ordered locus">Os08g0120301</name>
    <name evidence="1" type="ORF">OSNPB_080120301</name>
</gene>
<accession>A0A0P0XBB3</accession>
<reference evidence="2" key="1">
    <citation type="journal article" date="2005" name="Nature">
        <title>The map-based sequence of the rice genome.</title>
        <authorList>
            <consortium name="International rice genome sequencing project (IRGSP)"/>
            <person name="Matsumoto T."/>
            <person name="Wu J."/>
            <person name="Kanamori H."/>
            <person name="Katayose Y."/>
            <person name="Fujisawa M."/>
            <person name="Namiki N."/>
            <person name="Mizuno H."/>
            <person name="Yamamoto K."/>
            <person name="Antonio B.A."/>
            <person name="Baba T."/>
            <person name="Sakata K."/>
            <person name="Nagamura Y."/>
            <person name="Aoki H."/>
            <person name="Arikawa K."/>
            <person name="Arita K."/>
            <person name="Bito T."/>
            <person name="Chiden Y."/>
            <person name="Fujitsuka N."/>
            <person name="Fukunaka R."/>
            <person name="Hamada M."/>
            <person name="Harada C."/>
            <person name="Hayashi A."/>
            <person name="Hijishita S."/>
            <person name="Honda M."/>
            <person name="Hosokawa S."/>
            <person name="Ichikawa Y."/>
            <person name="Idonuma A."/>
            <person name="Iijima M."/>
            <person name="Ikeda M."/>
            <person name="Ikeno M."/>
            <person name="Ito K."/>
            <person name="Ito S."/>
            <person name="Ito T."/>
            <person name="Ito Y."/>
            <person name="Ito Y."/>
            <person name="Iwabuchi A."/>
            <person name="Kamiya K."/>
            <person name="Karasawa W."/>
            <person name="Kurita K."/>
            <person name="Katagiri S."/>
            <person name="Kikuta A."/>
            <person name="Kobayashi H."/>
            <person name="Kobayashi N."/>
            <person name="Machita K."/>
            <person name="Maehara T."/>
            <person name="Masukawa M."/>
            <person name="Mizubayashi T."/>
            <person name="Mukai Y."/>
            <person name="Nagasaki H."/>
            <person name="Nagata Y."/>
            <person name="Naito S."/>
            <person name="Nakashima M."/>
            <person name="Nakama Y."/>
            <person name="Nakamichi Y."/>
            <person name="Nakamura M."/>
            <person name="Meguro A."/>
            <person name="Negishi M."/>
            <person name="Ohta I."/>
            <person name="Ohta T."/>
            <person name="Okamoto M."/>
            <person name="Ono N."/>
            <person name="Saji S."/>
            <person name="Sakaguchi M."/>
            <person name="Sakai K."/>
            <person name="Shibata M."/>
            <person name="Shimokawa T."/>
            <person name="Song J."/>
            <person name="Takazaki Y."/>
            <person name="Terasawa K."/>
            <person name="Tsugane M."/>
            <person name="Tsuji K."/>
            <person name="Ueda S."/>
            <person name="Waki K."/>
            <person name="Yamagata H."/>
            <person name="Yamamoto M."/>
            <person name="Yamamoto S."/>
            <person name="Yamane H."/>
            <person name="Yoshiki S."/>
            <person name="Yoshihara R."/>
            <person name="Yukawa K."/>
            <person name="Zhong H."/>
            <person name="Yano M."/>
            <person name="Yuan Q."/>
            <person name="Ouyang S."/>
            <person name="Liu J."/>
            <person name="Jones K.M."/>
            <person name="Gansberger K."/>
            <person name="Moffat K."/>
            <person name="Hill J."/>
            <person name="Bera J."/>
            <person name="Fadrosh D."/>
            <person name="Jin S."/>
            <person name="Johri S."/>
            <person name="Kim M."/>
            <person name="Overton L."/>
            <person name="Reardon M."/>
            <person name="Tsitrin T."/>
            <person name="Vuong H."/>
            <person name="Weaver B."/>
            <person name="Ciecko A."/>
            <person name="Tallon L."/>
            <person name="Jackson J."/>
            <person name="Pai G."/>
            <person name="Aken S.V."/>
            <person name="Utterback T."/>
            <person name="Reidmuller S."/>
            <person name="Feldblyum T."/>
            <person name="Hsiao J."/>
            <person name="Zismann V."/>
            <person name="Iobst S."/>
            <person name="de Vazeille A.R."/>
            <person name="Buell C.R."/>
            <person name="Ying K."/>
            <person name="Li Y."/>
            <person name="Lu T."/>
            <person name="Huang Y."/>
            <person name="Zhao Q."/>
            <person name="Feng Q."/>
            <person name="Zhang L."/>
            <person name="Zhu J."/>
            <person name="Weng Q."/>
            <person name="Mu J."/>
            <person name="Lu Y."/>
            <person name="Fan D."/>
            <person name="Liu Y."/>
            <person name="Guan J."/>
            <person name="Zhang Y."/>
            <person name="Yu S."/>
            <person name="Liu X."/>
            <person name="Zhang Y."/>
            <person name="Hong G."/>
            <person name="Han B."/>
            <person name="Choisne N."/>
            <person name="Demange N."/>
            <person name="Orjeda G."/>
            <person name="Samain S."/>
            <person name="Cattolico L."/>
            <person name="Pelletier E."/>
            <person name="Couloux A."/>
            <person name="Segurens B."/>
            <person name="Wincker P."/>
            <person name="D'Hont A."/>
            <person name="Scarpelli C."/>
            <person name="Weissenbach J."/>
            <person name="Salanoubat M."/>
            <person name="Quetier F."/>
            <person name="Yu Y."/>
            <person name="Kim H.R."/>
            <person name="Rambo T."/>
            <person name="Currie J."/>
            <person name="Collura K."/>
            <person name="Luo M."/>
            <person name="Yang T."/>
            <person name="Ammiraju J.S.S."/>
            <person name="Engler F."/>
            <person name="Soderlund C."/>
            <person name="Wing R.A."/>
            <person name="Palmer L.E."/>
            <person name="de la Bastide M."/>
            <person name="Spiegel L."/>
            <person name="Nascimento L."/>
            <person name="Zutavern T."/>
            <person name="O'Shaughnessy A."/>
            <person name="Dike S."/>
            <person name="Dedhia N."/>
            <person name="Preston R."/>
            <person name="Balija V."/>
            <person name="McCombie W.R."/>
            <person name="Chow T."/>
            <person name="Chen H."/>
            <person name="Chung M."/>
            <person name="Chen C."/>
            <person name="Shaw J."/>
            <person name="Wu H."/>
            <person name="Hsiao K."/>
            <person name="Chao Y."/>
            <person name="Chu M."/>
            <person name="Cheng C."/>
            <person name="Hour A."/>
            <person name="Lee P."/>
            <person name="Lin S."/>
            <person name="Lin Y."/>
            <person name="Liou J."/>
            <person name="Liu S."/>
            <person name="Hsing Y."/>
            <person name="Raghuvanshi S."/>
            <person name="Mohanty A."/>
            <person name="Bharti A.K."/>
            <person name="Gaur A."/>
            <person name="Gupta V."/>
            <person name="Kumar D."/>
            <person name="Ravi V."/>
            <person name="Vij S."/>
            <person name="Kapur A."/>
            <person name="Khurana P."/>
            <person name="Khurana P."/>
            <person name="Khurana J.P."/>
            <person name="Tyagi A.K."/>
            <person name="Gaikwad K."/>
            <person name="Singh A."/>
            <person name="Dalal V."/>
            <person name="Srivastava S."/>
            <person name="Dixit A."/>
            <person name="Pal A.K."/>
            <person name="Ghazi I.A."/>
            <person name="Yadav M."/>
            <person name="Pandit A."/>
            <person name="Bhargava A."/>
            <person name="Sureshbabu K."/>
            <person name="Batra K."/>
            <person name="Sharma T.R."/>
            <person name="Mohapatra T."/>
            <person name="Singh N.K."/>
            <person name="Messing J."/>
            <person name="Nelson A.B."/>
            <person name="Fuks G."/>
            <person name="Kavchok S."/>
            <person name="Keizer G."/>
            <person name="Linton E."/>
            <person name="Llaca V."/>
            <person name="Song R."/>
            <person name="Tanyolac B."/>
            <person name="Young S."/>
            <person name="Ho-Il K."/>
            <person name="Hahn J.H."/>
            <person name="Sangsakoo G."/>
            <person name="Vanavichit A."/>
            <person name="de Mattos Luiz.A.T."/>
            <person name="Zimmer P.D."/>
            <person name="Malone G."/>
            <person name="Dellagostin O."/>
            <person name="de Oliveira A.C."/>
            <person name="Bevan M."/>
            <person name="Bancroft I."/>
            <person name="Minx P."/>
            <person name="Cordum H."/>
            <person name="Wilson R."/>
            <person name="Cheng Z."/>
            <person name="Jin W."/>
            <person name="Jiang J."/>
            <person name="Leong S.A."/>
            <person name="Iwama H."/>
            <person name="Gojobori T."/>
            <person name="Itoh T."/>
            <person name="Niimura Y."/>
            <person name="Fujii Y."/>
            <person name="Habara T."/>
            <person name="Sakai H."/>
            <person name="Sato Y."/>
            <person name="Wilson G."/>
            <person name="Kumar K."/>
            <person name="McCouch S."/>
            <person name="Juretic N."/>
            <person name="Hoen D."/>
            <person name="Wright S."/>
            <person name="Bruskiewich R."/>
            <person name="Bureau T."/>
            <person name="Miyao A."/>
            <person name="Hirochika H."/>
            <person name="Nishikawa T."/>
            <person name="Kadowaki K."/>
            <person name="Sugiura M."/>
            <person name="Burr B."/>
            <person name="Sasaki T."/>
        </authorList>
    </citation>
    <scope>NUCLEOTIDE SEQUENCE [LARGE SCALE GENOMIC DNA]</scope>
    <source>
        <strain evidence="2">cv. Nipponbare</strain>
    </source>
</reference>
<dbReference type="EMBL" id="AP014964">
    <property type="protein sequence ID" value="BAT03590.1"/>
    <property type="molecule type" value="Genomic_DNA"/>
</dbReference>
<dbReference type="PaxDb" id="39947-A0A0P0XBB3"/>
<reference evidence="1 2" key="2">
    <citation type="journal article" date="2013" name="Plant Cell Physiol.">
        <title>Rice Annotation Project Database (RAP-DB): an integrative and interactive database for rice genomics.</title>
        <authorList>
            <person name="Sakai H."/>
            <person name="Lee S.S."/>
            <person name="Tanaka T."/>
            <person name="Numa H."/>
            <person name="Kim J."/>
            <person name="Kawahara Y."/>
            <person name="Wakimoto H."/>
            <person name="Yang C.C."/>
            <person name="Iwamoto M."/>
            <person name="Abe T."/>
            <person name="Yamada Y."/>
            <person name="Muto A."/>
            <person name="Inokuchi H."/>
            <person name="Ikemura T."/>
            <person name="Matsumoto T."/>
            <person name="Sasaki T."/>
            <person name="Itoh T."/>
        </authorList>
    </citation>
    <scope>NUCLEOTIDE SEQUENCE [LARGE SCALE GENOMIC DNA]</scope>
    <source>
        <strain evidence="2">cv. Nipponbare</strain>
    </source>
</reference>
<reference evidence="1 2" key="3">
    <citation type="journal article" date="2013" name="Rice">
        <title>Improvement of the Oryza sativa Nipponbare reference genome using next generation sequence and optical map data.</title>
        <authorList>
            <person name="Kawahara Y."/>
            <person name="de la Bastide M."/>
            <person name="Hamilton J.P."/>
            <person name="Kanamori H."/>
            <person name="McCombie W.R."/>
            <person name="Ouyang S."/>
            <person name="Schwartz D.C."/>
            <person name="Tanaka T."/>
            <person name="Wu J."/>
            <person name="Zhou S."/>
            <person name="Childs K.L."/>
            <person name="Davidson R.M."/>
            <person name="Lin H."/>
            <person name="Quesada-Ocampo L."/>
            <person name="Vaillancourt B."/>
            <person name="Sakai H."/>
            <person name="Lee S.S."/>
            <person name="Kim J."/>
            <person name="Numa H."/>
            <person name="Itoh T."/>
            <person name="Buell C.R."/>
            <person name="Matsumoto T."/>
        </authorList>
    </citation>
    <scope>NUCLEOTIDE SEQUENCE [LARGE SCALE GENOMIC DNA]</scope>
    <source>
        <strain evidence="2">cv. Nipponbare</strain>
    </source>
</reference>
<dbReference type="Gramene" id="Os08t0120301-00">
    <property type="protein sequence ID" value="Os08t0120301-00"/>
    <property type="gene ID" value="Os08g0120301"/>
</dbReference>
<sequence length="124" mass="14094">MSRTFIVPIAHIKRNYKLKNLESKDAITEKGSIELANIEATSPISSSLRISIKPKEHNCLHLEKQSFNSLLCQQLQSPYMEHILTFYGASYIAFSYPCKRGEEIKQQPQAINRLLTDQGSAIIQ</sequence>
<proteinExistence type="predicted"/>
<dbReference type="Proteomes" id="UP000059680">
    <property type="component" value="Chromosome 8"/>
</dbReference>
<evidence type="ECO:0000313" key="2">
    <source>
        <dbReference type="Proteomes" id="UP000059680"/>
    </source>
</evidence>